<proteinExistence type="inferred from homology"/>
<evidence type="ECO:0000256" key="7">
    <source>
        <dbReference type="ARBA" id="ARBA00023157"/>
    </source>
</evidence>
<evidence type="ECO:0000256" key="3">
    <source>
        <dbReference type="ARBA" id="ARBA00010031"/>
    </source>
</evidence>
<dbReference type="Pfam" id="PF05730">
    <property type="entry name" value="CFEM"/>
    <property type="match status" value="1"/>
</dbReference>
<reference evidence="13 14" key="1">
    <citation type="submission" date="2019-10" db="EMBL/GenBank/DDBJ databases">
        <authorList>
            <person name="Palmer J.M."/>
        </authorList>
    </citation>
    <scope>NUCLEOTIDE SEQUENCE [LARGE SCALE GENOMIC DNA]</scope>
    <source>
        <strain evidence="13 14">TWF694</strain>
    </source>
</reference>
<sequence>MYSSSLRLLSLFPFALLEVVALSATGTTATGSLRTGPTSPSVPTTTGTNRITYATLPSCVSSCIGSAVRSIPCKPFIAPCFCALPTGRSTYELPVECVNKNCDQNDISQESSWRESVCAGFTESTTLALSTNAPVTTTSSPSPAGTESCENGWKGCPIGLNGGCCPNDNFCNLLDCQPSPATPTVNITKISSPTQVPPVDISSLFPPCSHQCISQYLLGSTCSISPLNATCFCRLHDLFPCMSSCDSSDTQNFVSAHVEICKPLWYFKPYDPTFERWCDLNEGPGSRGRAFGYDARMGSLEFECPNWWDQRSAGKRFGIVLGIGILSFLFLCGCNGYCKHVSARVRRTEKEKLEARRKIMELDNGN</sequence>
<evidence type="ECO:0000256" key="2">
    <source>
        <dbReference type="ARBA" id="ARBA00004613"/>
    </source>
</evidence>
<protein>
    <recommendedName>
        <fullName evidence="12">CFEM domain-containing protein</fullName>
    </recommendedName>
</protein>
<evidence type="ECO:0000256" key="8">
    <source>
        <dbReference type="ARBA" id="ARBA00023288"/>
    </source>
</evidence>
<evidence type="ECO:0000313" key="13">
    <source>
        <dbReference type="EMBL" id="KAK6544049.1"/>
    </source>
</evidence>
<keyword evidence="7 9" id="KW-1015">Disulfide bond</keyword>
<keyword evidence="8" id="KW-0449">Lipoprotein</keyword>
<feature type="transmembrane region" description="Helical" evidence="10">
    <location>
        <begin position="317"/>
        <end position="338"/>
    </location>
</feature>
<comment type="subcellular location">
    <subcellularLocation>
        <location evidence="1">Membrane</location>
        <topology evidence="1">Lipid-anchor</topology>
        <topology evidence="1">GPI-anchor</topology>
    </subcellularLocation>
    <subcellularLocation>
        <location evidence="2">Secreted</location>
    </subcellularLocation>
</comment>
<dbReference type="AlphaFoldDB" id="A0AAV9XS65"/>
<evidence type="ECO:0000256" key="11">
    <source>
        <dbReference type="SAM" id="SignalP"/>
    </source>
</evidence>
<keyword evidence="5" id="KW-0325">Glycoprotein</keyword>
<evidence type="ECO:0000259" key="12">
    <source>
        <dbReference type="PROSITE" id="PS52012"/>
    </source>
</evidence>
<comment type="caution">
    <text evidence="9">Lacks conserved residue(s) required for the propagation of feature annotation.</text>
</comment>
<feature type="signal peptide" evidence="11">
    <location>
        <begin position="1"/>
        <end position="21"/>
    </location>
</feature>
<comment type="similarity">
    <text evidence="3">Belongs to the RBT5 family.</text>
</comment>
<evidence type="ECO:0000256" key="1">
    <source>
        <dbReference type="ARBA" id="ARBA00004589"/>
    </source>
</evidence>
<organism evidence="13 14">
    <name type="scientific">Orbilia ellipsospora</name>
    <dbReference type="NCBI Taxonomy" id="2528407"/>
    <lineage>
        <taxon>Eukaryota</taxon>
        <taxon>Fungi</taxon>
        <taxon>Dikarya</taxon>
        <taxon>Ascomycota</taxon>
        <taxon>Pezizomycotina</taxon>
        <taxon>Orbiliomycetes</taxon>
        <taxon>Orbiliales</taxon>
        <taxon>Orbiliaceae</taxon>
        <taxon>Orbilia</taxon>
    </lineage>
</organism>
<dbReference type="GO" id="GO:0005576">
    <property type="term" value="C:extracellular region"/>
    <property type="evidence" value="ECO:0007669"/>
    <property type="project" value="UniProtKB-SubCell"/>
</dbReference>
<accession>A0AAV9XS65</accession>
<evidence type="ECO:0000256" key="5">
    <source>
        <dbReference type="ARBA" id="ARBA00022622"/>
    </source>
</evidence>
<comment type="caution">
    <text evidence="13">The sequence shown here is derived from an EMBL/GenBank/DDBJ whole genome shotgun (WGS) entry which is preliminary data.</text>
</comment>
<keyword evidence="10" id="KW-0812">Transmembrane</keyword>
<keyword evidence="10" id="KW-0472">Membrane</keyword>
<evidence type="ECO:0000256" key="6">
    <source>
        <dbReference type="ARBA" id="ARBA00022729"/>
    </source>
</evidence>
<dbReference type="GO" id="GO:0098552">
    <property type="term" value="C:side of membrane"/>
    <property type="evidence" value="ECO:0007669"/>
    <property type="project" value="UniProtKB-KW"/>
</dbReference>
<keyword evidence="10" id="KW-1133">Transmembrane helix</keyword>
<evidence type="ECO:0000313" key="14">
    <source>
        <dbReference type="Proteomes" id="UP001365542"/>
    </source>
</evidence>
<feature type="domain" description="CFEM" evidence="12">
    <location>
        <begin position="31"/>
        <end position="148"/>
    </location>
</feature>
<keyword evidence="5" id="KW-0336">GPI-anchor</keyword>
<feature type="chain" id="PRO_5043418244" description="CFEM domain-containing protein" evidence="11">
    <location>
        <begin position="22"/>
        <end position="366"/>
    </location>
</feature>
<evidence type="ECO:0000256" key="4">
    <source>
        <dbReference type="ARBA" id="ARBA00022525"/>
    </source>
</evidence>
<feature type="disulfide bond" evidence="9">
    <location>
        <begin position="73"/>
        <end position="80"/>
    </location>
</feature>
<dbReference type="InterPro" id="IPR008427">
    <property type="entry name" value="Extracellular_membr_CFEM_dom"/>
</dbReference>
<keyword evidence="6 11" id="KW-0732">Signal</keyword>
<dbReference type="Proteomes" id="UP001365542">
    <property type="component" value="Unassembled WGS sequence"/>
</dbReference>
<gene>
    <name evidence="13" type="ORF">TWF694_000762</name>
</gene>
<evidence type="ECO:0000256" key="10">
    <source>
        <dbReference type="SAM" id="Phobius"/>
    </source>
</evidence>
<name>A0AAV9XS65_9PEZI</name>
<keyword evidence="14" id="KW-1185">Reference proteome</keyword>
<dbReference type="EMBL" id="JAVHJO010000001">
    <property type="protein sequence ID" value="KAK6544049.1"/>
    <property type="molecule type" value="Genomic_DNA"/>
</dbReference>
<dbReference type="PROSITE" id="PS52012">
    <property type="entry name" value="CFEM"/>
    <property type="match status" value="1"/>
</dbReference>
<keyword evidence="4" id="KW-0964">Secreted</keyword>
<evidence type="ECO:0000256" key="9">
    <source>
        <dbReference type="PROSITE-ProRule" id="PRU01356"/>
    </source>
</evidence>